<proteinExistence type="predicted"/>
<dbReference type="EMBL" id="CALNXI010000448">
    <property type="protein sequence ID" value="CAH3027350.1"/>
    <property type="molecule type" value="Genomic_DNA"/>
</dbReference>
<comment type="caution">
    <text evidence="1">The sequence shown here is derived from an EMBL/GenBank/DDBJ whole genome shotgun (WGS) entry which is preliminary data.</text>
</comment>
<reference evidence="1 2" key="1">
    <citation type="submission" date="2022-05" db="EMBL/GenBank/DDBJ databases">
        <authorList>
            <consortium name="Genoscope - CEA"/>
            <person name="William W."/>
        </authorList>
    </citation>
    <scope>NUCLEOTIDE SEQUENCE [LARGE SCALE GENOMIC DNA]</scope>
</reference>
<name>A0ABN8MCY9_9CNID</name>
<keyword evidence="2" id="KW-1185">Reference proteome</keyword>
<evidence type="ECO:0000313" key="2">
    <source>
        <dbReference type="Proteomes" id="UP001159427"/>
    </source>
</evidence>
<protein>
    <submittedName>
        <fullName evidence="1">Uncharacterized protein</fullName>
    </submittedName>
</protein>
<evidence type="ECO:0000313" key="1">
    <source>
        <dbReference type="EMBL" id="CAH3027350.1"/>
    </source>
</evidence>
<sequence>MDGMEAKKYEILKIWVPTHGVVNVYRKPGRSGEYHVDNGFLIEEPVHRNHLEKIRVLASHGSVITIKRNATVHAQNKYTVEPATSAVDQSEVWVDA</sequence>
<organism evidence="1 2">
    <name type="scientific">Porites evermanni</name>
    <dbReference type="NCBI Taxonomy" id="104178"/>
    <lineage>
        <taxon>Eukaryota</taxon>
        <taxon>Metazoa</taxon>
        <taxon>Cnidaria</taxon>
        <taxon>Anthozoa</taxon>
        <taxon>Hexacorallia</taxon>
        <taxon>Scleractinia</taxon>
        <taxon>Fungiina</taxon>
        <taxon>Poritidae</taxon>
        <taxon>Porites</taxon>
    </lineage>
</organism>
<dbReference type="Proteomes" id="UP001159427">
    <property type="component" value="Unassembled WGS sequence"/>
</dbReference>
<accession>A0ABN8MCY9</accession>
<gene>
    <name evidence="1" type="ORF">PEVE_00031370</name>
</gene>